<gene>
    <name evidence="11" type="ORF">CEUSTIGMA_g1000.t1</name>
</gene>
<protein>
    <recommendedName>
        <fullName evidence="10">Phospholipid/glycerol acyltransferase domain-containing protein</fullName>
    </recommendedName>
</protein>
<keyword evidence="12" id="KW-1185">Reference proteome</keyword>
<reference evidence="11 12" key="1">
    <citation type="submission" date="2017-08" db="EMBL/GenBank/DDBJ databases">
        <title>Acidophilic green algal genome provides insights into adaptation to an acidic environment.</title>
        <authorList>
            <person name="Hirooka S."/>
            <person name="Hirose Y."/>
            <person name="Kanesaki Y."/>
            <person name="Higuchi S."/>
            <person name="Fujiwara T."/>
            <person name="Onuma R."/>
            <person name="Era A."/>
            <person name="Ohbayashi R."/>
            <person name="Uzuka A."/>
            <person name="Nozaki H."/>
            <person name="Yoshikawa H."/>
            <person name="Miyagishima S.Y."/>
        </authorList>
    </citation>
    <scope>NUCLEOTIDE SEQUENCE [LARGE SCALE GENOMIC DNA]</scope>
    <source>
        <strain evidence="11 12">NIES-2499</strain>
    </source>
</reference>
<evidence type="ECO:0000259" key="10">
    <source>
        <dbReference type="Pfam" id="PF01553"/>
    </source>
</evidence>
<dbReference type="OrthoDB" id="272512at2759"/>
<feature type="domain" description="Phospholipid/glycerol acyltransferase" evidence="10">
    <location>
        <begin position="84"/>
        <end position="167"/>
    </location>
</feature>
<dbReference type="InterPro" id="IPR002123">
    <property type="entry name" value="Plipid/glycerol_acylTrfase"/>
</dbReference>
<evidence type="ECO:0000256" key="6">
    <source>
        <dbReference type="ARBA" id="ARBA00023098"/>
    </source>
</evidence>
<dbReference type="AlphaFoldDB" id="A0A250WS84"/>
<dbReference type="STRING" id="1157962.A0A250WS84"/>
<dbReference type="Proteomes" id="UP000232323">
    <property type="component" value="Unassembled WGS sequence"/>
</dbReference>
<dbReference type="Pfam" id="PF01553">
    <property type="entry name" value="Acyltransferase"/>
    <property type="match status" value="1"/>
</dbReference>
<dbReference type="GO" id="GO:0006644">
    <property type="term" value="P:phospholipid metabolic process"/>
    <property type="evidence" value="ECO:0007669"/>
    <property type="project" value="TreeGrafter"/>
</dbReference>
<keyword evidence="5" id="KW-1133">Transmembrane helix</keyword>
<evidence type="ECO:0000256" key="8">
    <source>
        <dbReference type="ARBA" id="ARBA00023315"/>
    </source>
</evidence>
<feature type="region of interest" description="Disordered" evidence="9">
    <location>
        <begin position="225"/>
        <end position="248"/>
    </location>
</feature>
<keyword evidence="8" id="KW-0012">Acyltransferase</keyword>
<comment type="similarity">
    <text evidence="2">Belongs to the 1-acyl-sn-glycerol-3-phosphate acyltransferase family.</text>
</comment>
<keyword evidence="3" id="KW-0808">Transferase</keyword>
<proteinExistence type="inferred from homology"/>
<evidence type="ECO:0000313" key="12">
    <source>
        <dbReference type="Proteomes" id="UP000232323"/>
    </source>
</evidence>
<keyword evidence="6" id="KW-0443">Lipid metabolism</keyword>
<evidence type="ECO:0000256" key="2">
    <source>
        <dbReference type="ARBA" id="ARBA00008655"/>
    </source>
</evidence>
<comment type="subcellular location">
    <subcellularLocation>
        <location evidence="1">Membrane</location>
    </subcellularLocation>
</comment>
<dbReference type="GO" id="GO:0005783">
    <property type="term" value="C:endoplasmic reticulum"/>
    <property type="evidence" value="ECO:0007669"/>
    <property type="project" value="TreeGrafter"/>
</dbReference>
<comment type="caution">
    <text evidence="11">The sequence shown here is derived from an EMBL/GenBank/DDBJ whole genome shotgun (WGS) entry which is preliminary data.</text>
</comment>
<evidence type="ECO:0000256" key="7">
    <source>
        <dbReference type="ARBA" id="ARBA00023136"/>
    </source>
</evidence>
<dbReference type="GO" id="GO:0016020">
    <property type="term" value="C:membrane"/>
    <property type="evidence" value="ECO:0007669"/>
    <property type="project" value="UniProtKB-SubCell"/>
</dbReference>
<evidence type="ECO:0000256" key="5">
    <source>
        <dbReference type="ARBA" id="ARBA00022989"/>
    </source>
</evidence>
<evidence type="ECO:0000256" key="1">
    <source>
        <dbReference type="ARBA" id="ARBA00004370"/>
    </source>
</evidence>
<evidence type="ECO:0000256" key="3">
    <source>
        <dbReference type="ARBA" id="ARBA00022679"/>
    </source>
</evidence>
<dbReference type="SUPFAM" id="SSF69593">
    <property type="entry name" value="Glycerol-3-phosphate (1)-acyltransferase"/>
    <property type="match status" value="1"/>
</dbReference>
<organism evidence="11 12">
    <name type="scientific">Chlamydomonas eustigma</name>
    <dbReference type="NCBI Taxonomy" id="1157962"/>
    <lineage>
        <taxon>Eukaryota</taxon>
        <taxon>Viridiplantae</taxon>
        <taxon>Chlorophyta</taxon>
        <taxon>core chlorophytes</taxon>
        <taxon>Chlorophyceae</taxon>
        <taxon>CS clade</taxon>
        <taxon>Chlamydomonadales</taxon>
        <taxon>Chlamydomonadaceae</taxon>
        <taxon>Chlamydomonas</taxon>
    </lineage>
</organism>
<dbReference type="GO" id="GO:0071618">
    <property type="term" value="F:lysophosphatidylethanolamine acyltransferase activity"/>
    <property type="evidence" value="ECO:0007669"/>
    <property type="project" value="TreeGrafter"/>
</dbReference>
<accession>A0A250WS84</accession>
<evidence type="ECO:0000256" key="4">
    <source>
        <dbReference type="ARBA" id="ARBA00022692"/>
    </source>
</evidence>
<dbReference type="PANTHER" id="PTHR23063:SF54">
    <property type="entry name" value="LYSOPHOSPHOLIPID ACYLTRANSFERASE LPEAT1"/>
    <property type="match status" value="1"/>
</dbReference>
<keyword evidence="7" id="KW-0472">Membrane</keyword>
<evidence type="ECO:0000256" key="9">
    <source>
        <dbReference type="SAM" id="MobiDB-lite"/>
    </source>
</evidence>
<dbReference type="EMBL" id="BEGY01000004">
    <property type="protein sequence ID" value="GAX73549.1"/>
    <property type="molecule type" value="Genomic_DNA"/>
</dbReference>
<sequence>MTVLVLPIRFVLASLCVVACNITIRIASVLPDGARQDTSAAVGKLWCNLCLLSLGFFVRWVKVTSEQLDNDYPASDMSVKAVGIISNHCSWADILIHLSRSFPSFAARDGTQNLPLIGYISKVVQCVFVERNKEAGAKGVSAAILDRMIAKGSDPDCKDRPILLFPELPVYNPSEAERKDPALYASNLRTLMVKFGKFEPSNATYEDKMEYHQLIRNGKRKASKQLVEAASAQHVTKQDELSPASSTS</sequence>
<keyword evidence="4" id="KW-0812">Transmembrane</keyword>
<dbReference type="PANTHER" id="PTHR23063">
    <property type="entry name" value="PHOSPHOLIPID ACYLTRANSFERASE"/>
    <property type="match status" value="1"/>
</dbReference>
<evidence type="ECO:0000313" key="11">
    <source>
        <dbReference type="EMBL" id="GAX73549.1"/>
    </source>
</evidence>
<name>A0A250WS84_9CHLO</name>